<feature type="domain" description="Rhodanese" evidence="1">
    <location>
        <begin position="18"/>
        <end position="102"/>
    </location>
</feature>
<dbReference type="InterPro" id="IPR050229">
    <property type="entry name" value="GlpE_sulfurtransferase"/>
</dbReference>
<dbReference type="SUPFAM" id="SSF52821">
    <property type="entry name" value="Rhodanese/Cell cycle control phosphatase"/>
    <property type="match status" value="1"/>
</dbReference>
<comment type="caution">
    <text evidence="2">The sequence shown here is derived from an EMBL/GenBank/DDBJ whole genome shotgun (WGS) entry which is preliminary data.</text>
</comment>
<dbReference type="EMBL" id="JAYJLD010000012">
    <property type="protein sequence ID" value="MEB3101985.1"/>
    <property type="molecule type" value="Genomic_DNA"/>
</dbReference>
<reference evidence="2" key="1">
    <citation type="submission" date="2023-12" db="EMBL/GenBank/DDBJ databases">
        <title>Fervidustalea candida gen. nov., sp. nov., a novel member of the family Paenibacillaceae isolated from a geothermal area.</title>
        <authorList>
            <person name="Li W.-J."/>
            <person name="Jiao J.-Y."/>
            <person name="Chen Y."/>
        </authorList>
    </citation>
    <scope>NUCLEOTIDE SEQUENCE</scope>
    <source>
        <strain evidence="2">SYSU GA230002</strain>
    </source>
</reference>
<accession>A0ABU5ZLK9</accession>
<dbReference type="Pfam" id="PF00581">
    <property type="entry name" value="Rhodanese"/>
    <property type="match status" value="1"/>
</dbReference>
<dbReference type="Gene3D" id="3.40.250.10">
    <property type="entry name" value="Rhodanese-like domain"/>
    <property type="match status" value="1"/>
</dbReference>
<dbReference type="PROSITE" id="PS50206">
    <property type="entry name" value="RHODANESE_3"/>
    <property type="match status" value="1"/>
</dbReference>
<dbReference type="CDD" id="cd00158">
    <property type="entry name" value="RHOD"/>
    <property type="match status" value="1"/>
</dbReference>
<proteinExistence type="predicted"/>
<sequence length="104" mass="11908">MAKYRGQSPQEVLDRLRRKAKFRILDVREPEEWLSGHIPGAIHIPMGQITQRLEEIDPDEELIVVCRSGNRSGMVCDYLSERGYNVVNMSGGMMAWPGEVEFDD</sequence>
<evidence type="ECO:0000313" key="2">
    <source>
        <dbReference type="EMBL" id="MEB3101985.1"/>
    </source>
</evidence>
<gene>
    <name evidence="2" type="ORF">VF724_09950</name>
</gene>
<dbReference type="Proteomes" id="UP001310386">
    <property type="component" value="Unassembled WGS sequence"/>
</dbReference>
<dbReference type="RefSeq" id="WP_371754105.1">
    <property type="nucleotide sequence ID" value="NZ_JAYJLD010000012.1"/>
</dbReference>
<dbReference type="SMART" id="SM00450">
    <property type="entry name" value="RHOD"/>
    <property type="match status" value="1"/>
</dbReference>
<evidence type="ECO:0000313" key="3">
    <source>
        <dbReference type="Proteomes" id="UP001310386"/>
    </source>
</evidence>
<evidence type="ECO:0000259" key="1">
    <source>
        <dbReference type="PROSITE" id="PS50206"/>
    </source>
</evidence>
<dbReference type="PANTHER" id="PTHR43031:SF17">
    <property type="entry name" value="SULFURTRANSFERASE YTWF-RELATED"/>
    <property type="match status" value="1"/>
</dbReference>
<dbReference type="InterPro" id="IPR001763">
    <property type="entry name" value="Rhodanese-like_dom"/>
</dbReference>
<organism evidence="2 3">
    <name type="scientific">Ferviditalea candida</name>
    <dbReference type="NCBI Taxonomy" id="3108399"/>
    <lineage>
        <taxon>Bacteria</taxon>
        <taxon>Bacillati</taxon>
        <taxon>Bacillota</taxon>
        <taxon>Bacilli</taxon>
        <taxon>Bacillales</taxon>
        <taxon>Paenibacillaceae</taxon>
        <taxon>Ferviditalea</taxon>
    </lineage>
</organism>
<keyword evidence="3" id="KW-1185">Reference proteome</keyword>
<name>A0ABU5ZLK9_9BACL</name>
<dbReference type="PANTHER" id="PTHR43031">
    <property type="entry name" value="FAD-DEPENDENT OXIDOREDUCTASE"/>
    <property type="match status" value="1"/>
</dbReference>
<dbReference type="InterPro" id="IPR036873">
    <property type="entry name" value="Rhodanese-like_dom_sf"/>
</dbReference>
<protein>
    <submittedName>
        <fullName evidence="2">Rhodanese-like domain-containing protein</fullName>
    </submittedName>
</protein>